<evidence type="ECO:0000256" key="3">
    <source>
        <dbReference type="ARBA" id="ARBA00022692"/>
    </source>
</evidence>
<feature type="transmembrane region" description="Helical" evidence="6">
    <location>
        <begin position="178"/>
        <end position="201"/>
    </location>
</feature>
<keyword evidence="4 6" id="KW-1133">Transmembrane helix</keyword>
<evidence type="ECO:0000256" key="6">
    <source>
        <dbReference type="SAM" id="Phobius"/>
    </source>
</evidence>
<sequence>MSLKFNVLISWLAHAVTLGIGFLLMPYILHTVGDNTYGTWLLLNSIAGQTGLLYLGFGEAISRFTSKYHTEKKWIELNRTFSCITSVYFGSAAVAIGIGIVCAIAAPWVNEWPGQSLWEIRAVILILGLNAAISIAGSSFGGVLMGIQRFDVERSIIITINLLRLGLTVLFLQQSQGLITLALIFLAVTIIENAATCCMAFRLIPTLQLRFRHLRKRVYKRCFSFSMFTFLSLIAEHLIYMTDTILIGFLLGPAAVVPYFIASRVCDMIRAPVMQIGYVFMPKAGQLQSSRQNTELQTLVCRGFGLTVVLAGSALIGVFYFSPQFIEVWIGPGYQQSSWLLMILLAGQLIALPTQLIRHVLTGTGYVRLPALLFLTEAICNLILSLILLPYLGLYGVAIGTLVPLVIFEGGVLLPMGMKQLGLTVPQLFKQGVLTQWIPLSLILVYSYFVHNLNIQPEWTQILGVFTGAIIVLVGGIGLSERIRSQARTQSTQLSQNIISTGN</sequence>
<evidence type="ECO:0000256" key="2">
    <source>
        <dbReference type="ARBA" id="ARBA00022475"/>
    </source>
</evidence>
<feature type="transmembrane region" description="Helical" evidence="6">
    <location>
        <begin position="81"/>
        <end position="108"/>
    </location>
</feature>
<feature type="transmembrane region" description="Helical" evidence="6">
    <location>
        <begin position="7"/>
        <end position="29"/>
    </location>
</feature>
<evidence type="ECO:0000256" key="5">
    <source>
        <dbReference type="ARBA" id="ARBA00023136"/>
    </source>
</evidence>
<dbReference type="EMBL" id="SJPG01000001">
    <property type="protein sequence ID" value="TWT60205.1"/>
    <property type="molecule type" value="Genomic_DNA"/>
</dbReference>
<dbReference type="OrthoDB" id="580892at2"/>
<feature type="transmembrane region" description="Helical" evidence="6">
    <location>
        <begin position="369"/>
        <end position="389"/>
    </location>
</feature>
<dbReference type="InterPro" id="IPR002797">
    <property type="entry name" value="Polysacc_synth"/>
</dbReference>
<evidence type="ECO:0000313" key="8">
    <source>
        <dbReference type="Proteomes" id="UP000316095"/>
    </source>
</evidence>
<keyword evidence="5 6" id="KW-0472">Membrane</keyword>
<evidence type="ECO:0000256" key="4">
    <source>
        <dbReference type="ARBA" id="ARBA00022989"/>
    </source>
</evidence>
<feature type="transmembrane region" description="Helical" evidence="6">
    <location>
        <begin position="222"/>
        <end position="239"/>
    </location>
</feature>
<keyword evidence="8" id="KW-1185">Reference proteome</keyword>
<dbReference type="PANTHER" id="PTHR30250:SF26">
    <property type="entry name" value="PSMA PROTEIN"/>
    <property type="match status" value="1"/>
</dbReference>
<dbReference type="PANTHER" id="PTHR30250">
    <property type="entry name" value="PST FAMILY PREDICTED COLANIC ACID TRANSPORTER"/>
    <property type="match status" value="1"/>
</dbReference>
<keyword evidence="2" id="KW-1003">Cell membrane</keyword>
<dbReference type="Proteomes" id="UP000316095">
    <property type="component" value="Unassembled WGS sequence"/>
</dbReference>
<proteinExistence type="predicted"/>
<feature type="transmembrane region" description="Helical" evidence="6">
    <location>
        <begin position="41"/>
        <end position="61"/>
    </location>
</feature>
<organism evidence="7 8">
    <name type="scientific">Rubinisphaera italica</name>
    <dbReference type="NCBI Taxonomy" id="2527969"/>
    <lineage>
        <taxon>Bacteria</taxon>
        <taxon>Pseudomonadati</taxon>
        <taxon>Planctomycetota</taxon>
        <taxon>Planctomycetia</taxon>
        <taxon>Planctomycetales</taxon>
        <taxon>Planctomycetaceae</taxon>
        <taxon>Rubinisphaera</taxon>
    </lineage>
</organism>
<evidence type="ECO:0000313" key="7">
    <source>
        <dbReference type="EMBL" id="TWT60205.1"/>
    </source>
</evidence>
<gene>
    <name evidence="7" type="ORF">Pan54_09190</name>
</gene>
<feature type="transmembrane region" description="Helical" evidence="6">
    <location>
        <begin position="299"/>
        <end position="319"/>
    </location>
</feature>
<accession>A0A5C5XDK4</accession>
<feature type="transmembrane region" description="Helical" evidence="6">
    <location>
        <begin position="395"/>
        <end position="416"/>
    </location>
</feature>
<comment type="caution">
    <text evidence="7">The sequence shown here is derived from an EMBL/GenBank/DDBJ whole genome shotgun (WGS) entry which is preliminary data.</text>
</comment>
<evidence type="ECO:0000256" key="1">
    <source>
        <dbReference type="ARBA" id="ARBA00004651"/>
    </source>
</evidence>
<feature type="transmembrane region" description="Helical" evidence="6">
    <location>
        <begin position="245"/>
        <end position="262"/>
    </location>
</feature>
<feature type="transmembrane region" description="Helical" evidence="6">
    <location>
        <begin position="428"/>
        <end position="449"/>
    </location>
</feature>
<dbReference type="InterPro" id="IPR050833">
    <property type="entry name" value="Poly_Biosynth_Transport"/>
</dbReference>
<name>A0A5C5XDK4_9PLAN</name>
<protein>
    <submittedName>
        <fullName evidence="7">Polysaccharide biosynthesis protein</fullName>
    </submittedName>
</protein>
<comment type="subcellular location">
    <subcellularLocation>
        <location evidence="1">Cell membrane</location>
        <topology evidence="1">Multi-pass membrane protein</topology>
    </subcellularLocation>
</comment>
<reference evidence="7 8" key="1">
    <citation type="submission" date="2019-02" db="EMBL/GenBank/DDBJ databases">
        <title>Deep-cultivation of Planctomycetes and their phenomic and genomic characterization uncovers novel biology.</title>
        <authorList>
            <person name="Wiegand S."/>
            <person name="Jogler M."/>
            <person name="Boedeker C."/>
            <person name="Pinto D."/>
            <person name="Vollmers J."/>
            <person name="Rivas-Marin E."/>
            <person name="Kohn T."/>
            <person name="Peeters S.H."/>
            <person name="Heuer A."/>
            <person name="Rast P."/>
            <person name="Oberbeckmann S."/>
            <person name="Bunk B."/>
            <person name="Jeske O."/>
            <person name="Meyerdierks A."/>
            <person name="Storesund J.E."/>
            <person name="Kallscheuer N."/>
            <person name="Luecker S."/>
            <person name="Lage O.M."/>
            <person name="Pohl T."/>
            <person name="Merkel B.J."/>
            <person name="Hornburger P."/>
            <person name="Mueller R.-W."/>
            <person name="Bruemmer F."/>
            <person name="Labrenz M."/>
            <person name="Spormann A.M."/>
            <person name="Op Den Camp H."/>
            <person name="Overmann J."/>
            <person name="Amann R."/>
            <person name="Jetten M.S.M."/>
            <person name="Mascher T."/>
            <person name="Medema M.H."/>
            <person name="Devos D.P."/>
            <person name="Kaster A.-K."/>
            <person name="Ovreas L."/>
            <person name="Rohde M."/>
            <person name="Galperin M.Y."/>
            <person name="Jogler C."/>
        </authorList>
    </citation>
    <scope>NUCLEOTIDE SEQUENCE [LARGE SCALE GENOMIC DNA]</scope>
    <source>
        <strain evidence="7 8">Pan54</strain>
    </source>
</reference>
<feature type="transmembrane region" description="Helical" evidence="6">
    <location>
        <begin position="339"/>
        <end position="357"/>
    </location>
</feature>
<dbReference type="RefSeq" id="WP_146502357.1">
    <property type="nucleotide sequence ID" value="NZ_SJPG01000001.1"/>
</dbReference>
<feature type="transmembrane region" description="Helical" evidence="6">
    <location>
        <begin position="120"/>
        <end position="144"/>
    </location>
</feature>
<keyword evidence="3 6" id="KW-0812">Transmembrane</keyword>
<feature type="transmembrane region" description="Helical" evidence="6">
    <location>
        <begin position="156"/>
        <end position="172"/>
    </location>
</feature>
<dbReference type="GO" id="GO:0005886">
    <property type="term" value="C:plasma membrane"/>
    <property type="evidence" value="ECO:0007669"/>
    <property type="project" value="UniProtKB-SubCell"/>
</dbReference>
<feature type="transmembrane region" description="Helical" evidence="6">
    <location>
        <begin position="461"/>
        <end position="479"/>
    </location>
</feature>
<dbReference type="Pfam" id="PF01943">
    <property type="entry name" value="Polysacc_synt"/>
    <property type="match status" value="1"/>
</dbReference>
<dbReference type="AlphaFoldDB" id="A0A5C5XDK4"/>